<sequence>MTTIIRADRAHDFLALLPRIAGYTPERSLVWVAFRGARTRAVARFDLPRRAADRDALVAASIGLLCRLEGVDAVVPVVYSDAAFRGRRGSGEAALLRLAVRRAEEAGFLVRDALRVACDAWGSLLDPATPAAGRDLGLIAASAVCDDLPDEDAPSASVARLGVLPDANAAERQAVESELRSLELDERRGGDRFVDAISRLGGLADPVALVEFLLDADCTGECRHRIAPHVLAWLVHLAALPRYRDALMLQIAFGPDIGSLALDEPEDEPDHEPDDELDDELDDKPEDDEEDVAVGHEHQHARRADVEGAAALRDLLSRLLVGQTRERPDAARVEHGLALLRRAASVAPERSRAGVLCMAAWLAWSRARGSAAAALLELAEDAEPGYPMATLLLRLLGTGALPEWSFVEPSAEVSARPADRWPAR</sequence>
<protein>
    <submittedName>
        <fullName evidence="2">DUF4192 family protein</fullName>
    </submittedName>
</protein>
<dbReference type="EMBL" id="CP158374">
    <property type="protein sequence ID" value="XBX81107.1"/>
    <property type="molecule type" value="Genomic_DNA"/>
</dbReference>
<feature type="region of interest" description="Disordered" evidence="1">
    <location>
        <begin position="259"/>
        <end position="304"/>
    </location>
</feature>
<dbReference type="InterPro" id="IPR025447">
    <property type="entry name" value="DUF4192"/>
</dbReference>
<gene>
    <name evidence="2" type="ORF">ABIQ69_10840</name>
</gene>
<dbReference type="AlphaFoldDB" id="A0AAU7W5A2"/>
<proteinExistence type="predicted"/>
<reference evidence="2" key="1">
    <citation type="submission" date="2024-05" db="EMBL/GenBank/DDBJ databases">
        <authorList>
            <person name="Yu L."/>
        </authorList>
    </citation>
    <scope>NUCLEOTIDE SEQUENCE</scope>
    <source>
        <strain evidence="2">G08B096</strain>
    </source>
</reference>
<organism evidence="2">
    <name type="scientific">Agromyces sp. G08B096</name>
    <dbReference type="NCBI Taxonomy" id="3156399"/>
    <lineage>
        <taxon>Bacteria</taxon>
        <taxon>Bacillati</taxon>
        <taxon>Actinomycetota</taxon>
        <taxon>Actinomycetes</taxon>
        <taxon>Micrococcales</taxon>
        <taxon>Microbacteriaceae</taxon>
        <taxon>Agromyces</taxon>
    </lineage>
</organism>
<dbReference type="Pfam" id="PF13830">
    <property type="entry name" value="DUF4192"/>
    <property type="match status" value="2"/>
</dbReference>
<feature type="compositionally biased region" description="Acidic residues" evidence="1">
    <location>
        <begin position="263"/>
        <end position="292"/>
    </location>
</feature>
<accession>A0AAU7W5A2</accession>
<evidence type="ECO:0000313" key="2">
    <source>
        <dbReference type="EMBL" id="XBX81107.1"/>
    </source>
</evidence>
<dbReference type="RefSeq" id="WP_350347131.1">
    <property type="nucleotide sequence ID" value="NZ_CP158374.1"/>
</dbReference>
<feature type="compositionally biased region" description="Basic and acidic residues" evidence="1">
    <location>
        <begin position="293"/>
        <end position="304"/>
    </location>
</feature>
<evidence type="ECO:0000256" key="1">
    <source>
        <dbReference type="SAM" id="MobiDB-lite"/>
    </source>
</evidence>
<name>A0AAU7W5A2_9MICO</name>